<gene>
    <name evidence="3" type="ORF">K8V20_04025</name>
</gene>
<evidence type="ECO:0000313" key="3">
    <source>
        <dbReference type="EMBL" id="HJG27798.1"/>
    </source>
</evidence>
<feature type="transmembrane region" description="Helical" evidence="2">
    <location>
        <begin position="58"/>
        <end position="78"/>
    </location>
</feature>
<dbReference type="EMBL" id="DYVE01000104">
    <property type="protein sequence ID" value="HJG27798.1"/>
    <property type="molecule type" value="Genomic_DNA"/>
</dbReference>
<keyword evidence="2" id="KW-1133">Transmembrane helix</keyword>
<sequence>MKDWDFGYFGKGIDGYVHYMQAFNRNFPQNSKQSDAKRAKQRPSYVPPKEQGSLLEDLAELAGLFMIIVIQVGILLLLG</sequence>
<reference evidence="3" key="1">
    <citation type="journal article" date="2021" name="PeerJ">
        <title>Extensive microbial diversity within the chicken gut microbiome revealed by metagenomics and culture.</title>
        <authorList>
            <person name="Gilroy R."/>
            <person name="Ravi A."/>
            <person name="Getino M."/>
            <person name="Pursley I."/>
            <person name="Horton D.L."/>
            <person name="Alikhan N.F."/>
            <person name="Baker D."/>
            <person name="Gharbi K."/>
            <person name="Hall N."/>
            <person name="Watson M."/>
            <person name="Adriaenssens E.M."/>
            <person name="Foster-Nyarko E."/>
            <person name="Jarju S."/>
            <person name="Secka A."/>
            <person name="Antonio M."/>
            <person name="Oren A."/>
            <person name="Chaudhuri R.R."/>
            <person name="La Ragione R."/>
            <person name="Hildebrand F."/>
            <person name="Pallen M.J."/>
        </authorList>
    </citation>
    <scope>NUCLEOTIDE SEQUENCE</scope>
    <source>
        <strain evidence="3">ChiBcec21-2208</strain>
    </source>
</reference>
<evidence type="ECO:0000313" key="4">
    <source>
        <dbReference type="Proteomes" id="UP000782880"/>
    </source>
</evidence>
<dbReference type="AlphaFoldDB" id="A0A921IJH2"/>
<keyword evidence="2" id="KW-0472">Membrane</keyword>
<protein>
    <submittedName>
        <fullName evidence="3">Uncharacterized protein</fullName>
    </submittedName>
</protein>
<dbReference type="Proteomes" id="UP000782880">
    <property type="component" value="Unassembled WGS sequence"/>
</dbReference>
<proteinExistence type="predicted"/>
<name>A0A921IJH2_9FIRM</name>
<evidence type="ECO:0000256" key="2">
    <source>
        <dbReference type="SAM" id="Phobius"/>
    </source>
</evidence>
<keyword evidence="2" id="KW-0812">Transmembrane</keyword>
<organism evidence="3 4">
    <name type="scientific">Subdoligranulum variabile</name>
    <dbReference type="NCBI Taxonomy" id="214851"/>
    <lineage>
        <taxon>Bacteria</taxon>
        <taxon>Bacillati</taxon>
        <taxon>Bacillota</taxon>
        <taxon>Clostridia</taxon>
        <taxon>Eubacteriales</taxon>
        <taxon>Oscillospiraceae</taxon>
        <taxon>Subdoligranulum</taxon>
    </lineage>
</organism>
<comment type="caution">
    <text evidence="3">The sequence shown here is derived from an EMBL/GenBank/DDBJ whole genome shotgun (WGS) entry which is preliminary data.</text>
</comment>
<feature type="region of interest" description="Disordered" evidence="1">
    <location>
        <begin position="28"/>
        <end position="50"/>
    </location>
</feature>
<evidence type="ECO:0000256" key="1">
    <source>
        <dbReference type="SAM" id="MobiDB-lite"/>
    </source>
</evidence>
<accession>A0A921IJH2</accession>
<reference evidence="3" key="2">
    <citation type="submission" date="2021-09" db="EMBL/GenBank/DDBJ databases">
        <authorList>
            <person name="Gilroy R."/>
        </authorList>
    </citation>
    <scope>NUCLEOTIDE SEQUENCE</scope>
    <source>
        <strain evidence="3">ChiBcec21-2208</strain>
    </source>
</reference>